<dbReference type="EMBL" id="NHPD01000041">
    <property type="protein sequence ID" value="OYR73405.1"/>
    <property type="molecule type" value="Genomic_DNA"/>
</dbReference>
<feature type="domain" description="DUF7344" evidence="1">
    <location>
        <begin position="15"/>
        <end position="94"/>
    </location>
</feature>
<organism evidence="2 3">
    <name type="scientific">Halorubrum ezzemoulense</name>
    <name type="common">Halorubrum chaoviator</name>
    <dbReference type="NCBI Taxonomy" id="337243"/>
    <lineage>
        <taxon>Archaea</taxon>
        <taxon>Methanobacteriati</taxon>
        <taxon>Methanobacteriota</taxon>
        <taxon>Stenosarchaea group</taxon>
        <taxon>Halobacteria</taxon>
        <taxon>Halobacteriales</taxon>
        <taxon>Haloferacaceae</taxon>
        <taxon>Halorubrum</taxon>
    </lineage>
</organism>
<dbReference type="Proteomes" id="UP000216925">
    <property type="component" value="Unassembled WGS sequence"/>
</dbReference>
<proteinExistence type="predicted"/>
<sequence>MIGAKSFEDPLSEMYHALRAPRRRTVVSILSDSDEATITVRSLAREIAADEHSIPVTAASGEPYRNAYNALSQTHLPALSSTGVIIYDPKRQKVSGGPNLAVASIIIEITRPTVTLLFDQLEEEMEEQTMTD</sequence>
<evidence type="ECO:0000259" key="1">
    <source>
        <dbReference type="Pfam" id="PF24035"/>
    </source>
</evidence>
<dbReference type="Pfam" id="PF24035">
    <property type="entry name" value="DUF7344"/>
    <property type="match status" value="1"/>
</dbReference>
<evidence type="ECO:0000313" key="3">
    <source>
        <dbReference type="Proteomes" id="UP000216925"/>
    </source>
</evidence>
<name>A0A256JX49_HALEZ</name>
<gene>
    <name evidence="2" type="ORF">DJ76_10080</name>
</gene>
<protein>
    <recommendedName>
        <fullName evidence="1">DUF7344 domain-containing protein</fullName>
    </recommendedName>
</protein>
<accession>A0A256JX49</accession>
<reference evidence="2 3" key="1">
    <citation type="journal article" date="2014" name="Front. Microbiol.">
        <title>Population and genomic analysis of the genus Halorubrum.</title>
        <authorList>
            <person name="Fullmer M.S."/>
            <person name="Soucy S.M."/>
            <person name="Swithers K.S."/>
            <person name="Makkay A.M."/>
            <person name="Wheeler R."/>
            <person name="Ventosa A."/>
            <person name="Gogarten J.P."/>
            <person name="Papke R.T."/>
        </authorList>
    </citation>
    <scope>NUCLEOTIDE SEQUENCE [LARGE SCALE GENOMIC DNA]</scope>
    <source>
        <strain evidence="2 3">Ec15</strain>
    </source>
</reference>
<comment type="caution">
    <text evidence="2">The sequence shown here is derived from an EMBL/GenBank/DDBJ whole genome shotgun (WGS) entry which is preliminary data.</text>
</comment>
<dbReference type="InterPro" id="IPR055768">
    <property type="entry name" value="DUF7344"/>
</dbReference>
<dbReference type="AlphaFoldDB" id="A0A256JX49"/>
<evidence type="ECO:0000313" key="2">
    <source>
        <dbReference type="EMBL" id="OYR73405.1"/>
    </source>
</evidence>